<evidence type="ECO:0000256" key="7">
    <source>
        <dbReference type="HAMAP-Rule" id="MF_00038"/>
    </source>
</evidence>
<keyword evidence="7" id="KW-0133">Cell shape</keyword>
<comment type="function">
    <text evidence="7">Catalyzes the initial step of the lipid cycle reactions in the biosynthesis of the cell wall peptidoglycan: transfers peptidoglycan precursor phospho-MurNAc-pentapeptide from UDP-MurNAc-pentapeptide onto the lipid carrier undecaprenyl phosphate, yielding undecaprenyl-pyrophosphoryl-MurNAc-pentapeptide, known as lipid I.</text>
</comment>
<keyword evidence="7 9" id="KW-0460">Magnesium</keyword>
<feature type="transmembrane region" description="Helical" evidence="7">
    <location>
        <begin position="142"/>
        <end position="161"/>
    </location>
</feature>
<keyword evidence="6 7" id="KW-0472">Membrane</keyword>
<keyword evidence="4 7" id="KW-0812">Transmembrane</keyword>
<evidence type="ECO:0000256" key="5">
    <source>
        <dbReference type="ARBA" id="ARBA00022989"/>
    </source>
</evidence>
<dbReference type="GO" id="GO:0071555">
    <property type="term" value="P:cell wall organization"/>
    <property type="evidence" value="ECO:0007669"/>
    <property type="project" value="UniProtKB-KW"/>
</dbReference>
<dbReference type="GO" id="GO:0008360">
    <property type="term" value="P:regulation of cell shape"/>
    <property type="evidence" value="ECO:0007669"/>
    <property type="project" value="UniProtKB-KW"/>
</dbReference>
<dbReference type="InterPro" id="IPR000715">
    <property type="entry name" value="Glycosyl_transferase_4"/>
</dbReference>
<evidence type="ECO:0000256" key="3">
    <source>
        <dbReference type="ARBA" id="ARBA00022679"/>
    </source>
</evidence>
<comment type="caution">
    <text evidence="10">The sequence shown here is derived from an EMBL/GenBank/DDBJ whole genome shotgun (WGS) entry which is preliminary data.</text>
</comment>
<evidence type="ECO:0000256" key="2">
    <source>
        <dbReference type="ARBA" id="ARBA00005583"/>
    </source>
</evidence>
<feature type="transmembrane region" description="Helical" evidence="7">
    <location>
        <begin position="299"/>
        <end position="319"/>
    </location>
</feature>
<protein>
    <recommendedName>
        <fullName evidence="7 8">Phospho-N-acetylmuramoyl-pentapeptide-transferase</fullName>
        <ecNumber evidence="7 8">2.7.8.13</ecNumber>
    </recommendedName>
    <alternativeName>
        <fullName evidence="7">UDP-MurNAc-pentapeptide phosphotransferase</fullName>
    </alternativeName>
</protein>
<dbReference type="Proteomes" id="UP000053557">
    <property type="component" value="Unassembled WGS sequence"/>
</dbReference>
<evidence type="ECO:0000256" key="9">
    <source>
        <dbReference type="PIRSR" id="PIRSR600715-1"/>
    </source>
</evidence>
<dbReference type="GO" id="GO:0008963">
    <property type="term" value="F:phospho-N-acetylmuramoyl-pentapeptide-transferase activity"/>
    <property type="evidence" value="ECO:0007669"/>
    <property type="project" value="UniProtKB-UniRule"/>
</dbReference>
<gene>
    <name evidence="7" type="primary">mraY</name>
    <name evidence="10" type="ORF">ATW55_06640</name>
</gene>
<dbReference type="EMBL" id="LPVJ01000048">
    <property type="protein sequence ID" value="KUO95557.1"/>
    <property type="molecule type" value="Genomic_DNA"/>
</dbReference>
<dbReference type="UniPathway" id="UPA00219"/>
<feature type="binding site" evidence="9">
    <location>
        <position position="168"/>
    </location>
    <ligand>
        <name>Mg(2+)</name>
        <dbReference type="ChEBI" id="CHEBI:18420"/>
    </ligand>
</feature>
<feature type="transmembrane region" description="Helical" evidence="7">
    <location>
        <begin position="6"/>
        <end position="30"/>
    </location>
</feature>
<comment type="subcellular location">
    <subcellularLocation>
        <location evidence="7">Cell membrane</location>
        <topology evidence="7">Multi-pass membrane protein</topology>
    </subcellularLocation>
    <subcellularLocation>
        <location evidence="1">Membrane</location>
        <topology evidence="1">Multi-pass membrane protein</topology>
    </subcellularLocation>
</comment>
<comment type="pathway">
    <text evidence="7">Cell wall biogenesis; peptidoglycan biosynthesis.</text>
</comment>
<dbReference type="Pfam" id="PF10555">
    <property type="entry name" value="MraY_sig1"/>
    <property type="match status" value="1"/>
</dbReference>
<feature type="transmembrane region" description="Helical" evidence="7">
    <location>
        <begin position="250"/>
        <end position="272"/>
    </location>
</feature>
<evidence type="ECO:0000256" key="4">
    <source>
        <dbReference type="ARBA" id="ARBA00022692"/>
    </source>
</evidence>
<keyword evidence="7" id="KW-0573">Peptidoglycan synthesis</keyword>
<accession>A0A101XQC4</accession>
<evidence type="ECO:0000313" key="10">
    <source>
        <dbReference type="EMBL" id="KUO95557.1"/>
    </source>
</evidence>
<evidence type="ECO:0000256" key="1">
    <source>
        <dbReference type="ARBA" id="ARBA00004141"/>
    </source>
</evidence>
<reference evidence="10 11" key="1">
    <citation type="submission" date="2015-12" db="EMBL/GenBank/DDBJ databases">
        <title>Draft genome sequence of Acidibacillus ferrooxidans ITV001, isolated from a chalcopyrite acid mine drainage site in Brazil.</title>
        <authorList>
            <person name="Dall'Agnol H."/>
            <person name="Nancucheo I."/>
            <person name="Johnson B."/>
            <person name="Oliveira R."/>
            <person name="Leite L."/>
            <person name="Pylro V."/>
            <person name="Nunes G.L."/>
            <person name="Tzotzos G."/>
            <person name="Fernandes G.R."/>
            <person name="Dutra J."/>
            <person name="Orellana S.C."/>
            <person name="Oliveira G."/>
        </authorList>
    </citation>
    <scope>NUCLEOTIDE SEQUENCE [LARGE SCALE GENOMIC DNA]</scope>
    <source>
        <strain evidence="11">ITV01</strain>
    </source>
</reference>
<dbReference type="InterPro" id="IPR003524">
    <property type="entry name" value="PNAcMuramoyl-5peptid_Trfase"/>
</dbReference>
<keyword evidence="7" id="KW-0131">Cell cycle</keyword>
<comment type="catalytic activity">
    <reaction evidence="7">
        <text>UDP-N-acetyl-alpha-D-muramoyl-L-alanyl-gamma-D-glutamyl-meso-2,6-diaminopimeloyl-D-alanyl-D-alanine + di-trans,octa-cis-undecaprenyl phosphate = di-trans,octa-cis-undecaprenyl diphospho-N-acetyl-alpha-D-muramoyl-L-alanyl-D-glutamyl-meso-2,6-diaminopimeloyl-D-alanyl-D-alanine + UMP</text>
        <dbReference type="Rhea" id="RHEA:28386"/>
        <dbReference type="ChEBI" id="CHEBI:57865"/>
        <dbReference type="ChEBI" id="CHEBI:60392"/>
        <dbReference type="ChEBI" id="CHEBI:61386"/>
        <dbReference type="ChEBI" id="CHEBI:61387"/>
        <dbReference type="EC" id="2.7.8.13"/>
    </reaction>
</comment>
<keyword evidence="7" id="KW-1003">Cell membrane</keyword>
<dbReference type="EC" id="2.7.8.13" evidence="7 8"/>
<proteinExistence type="inferred from homology"/>
<keyword evidence="3 7" id="KW-0808">Transferase</keyword>
<feature type="binding site" evidence="9">
    <location>
        <position position="228"/>
    </location>
    <ligand>
        <name>Mg(2+)</name>
        <dbReference type="ChEBI" id="CHEBI:18420"/>
    </ligand>
</feature>
<feature type="transmembrane region" description="Helical" evidence="7">
    <location>
        <begin position="114"/>
        <end position="130"/>
    </location>
</feature>
<dbReference type="Pfam" id="PF00953">
    <property type="entry name" value="Glycos_transf_4"/>
    <property type="match status" value="1"/>
</dbReference>
<dbReference type="PANTHER" id="PTHR22926">
    <property type="entry name" value="PHOSPHO-N-ACETYLMURAMOYL-PENTAPEPTIDE-TRANSFERASE"/>
    <property type="match status" value="1"/>
</dbReference>
<dbReference type="GO" id="GO:0051301">
    <property type="term" value="P:cell division"/>
    <property type="evidence" value="ECO:0007669"/>
    <property type="project" value="UniProtKB-KW"/>
</dbReference>
<keyword evidence="7" id="KW-0961">Cell wall biogenesis/degradation</keyword>
<keyword evidence="5 7" id="KW-1133">Transmembrane helix</keyword>
<dbReference type="GO" id="GO:0005886">
    <property type="term" value="C:plasma membrane"/>
    <property type="evidence" value="ECO:0007669"/>
    <property type="project" value="UniProtKB-SubCell"/>
</dbReference>
<dbReference type="GO" id="GO:0051992">
    <property type="term" value="F:UDP-N-acetylmuramoyl-L-alanyl-D-glutamyl-meso-2,6-diaminopimelyl-D-alanyl-D-alanine:undecaprenyl-phosphate transferase activity"/>
    <property type="evidence" value="ECO:0007669"/>
    <property type="project" value="RHEA"/>
</dbReference>
<dbReference type="GO" id="GO:0009252">
    <property type="term" value="P:peptidoglycan biosynthetic process"/>
    <property type="evidence" value="ECO:0007669"/>
    <property type="project" value="UniProtKB-UniRule"/>
</dbReference>
<feature type="transmembrane region" description="Helical" evidence="7">
    <location>
        <begin position="224"/>
        <end position="244"/>
    </location>
</feature>
<dbReference type="GO" id="GO:0046872">
    <property type="term" value="F:metal ion binding"/>
    <property type="evidence" value="ECO:0007669"/>
    <property type="project" value="UniProtKB-KW"/>
</dbReference>
<feature type="transmembrane region" description="Helical" evidence="7">
    <location>
        <begin position="76"/>
        <end position="94"/>
    </location>
</feature>
<dbReference type="PROSITE" id="PS01348">
    <property type="entry name" value="MRAY_2"/>
    <property type="match status" value="1"/>
</dbReference>
<organism evidence="10 11">
    <name type="scientific">Ferroacidibacillus organovorans</name>
    <dbReference type="NCBI Taxonomy" id="1765683"/>
    <lineage>
        <taxon>Bacteria</taxon>
        <taxon>Bacillati</taxon>
        <taxon>Bacillota</taxon>
        <taxon>Bacilli</taxon>
        <taxon>Bacillales</taxon>
        <taxon>Alicyclobacillaceae</taxon>
        <taxon>Ferroacidibacillus</taxon>
    </lineage>
</organism>
<sequence>MTLDVKSLTFILVVSFLIVLFLGPLAIPLLHRFKFGQSIRSEGPARHQAKSGTPTMGGILFVLATTFTAWRFSNSPTTWILLLAMLGFGIVGMLDDALKIVRKRNLGLTARQKLLGQVTVAVIFYLVLYARGWHFELNLPGLLHPLSLGIFYLPFLALFMIGTANAVNLTDGLDGLAAGTSFVAFAAFAVLAWWNSQWNVSAFSTAVAGSLLGFLYYNRHPARLFMGDTGSLALGGALAAVAVLSRSEVWLILIGGVFVIETLSVILQVISFQSTGKRIFRMSPLHHHFELVGWSEWKVVTVFWLAGILCSLAALYFVIRP</sequence>
<evidence type="ECO:0000256" key="6">
    <source>
        <dbReference type="ARBA" id="ARBA00023136"/>
    </source>
</evidence>
<comment type="similarity">
    <text evidence="2 7">Belongs to the glycosyltransferase 4 family. MraY subfamily.</text>
</comment>
<keyword evidence="7 9" id="KW-0479">Metal-binding</keyword>
<dbReference type="PROSITE" id="PS01347">
    <property type="entry name" value="MRAY_1"/>
    <property type="match status" value="1"/>
</dbReference>
<dbReference type="AlphaFoldDB" id="A0A101XQC4"/>
<feature type="transmembrane region" description="Helical" evidence="7">
    <location>
        <begin position="173"/>
        <end position="194"/>
    </location>
</feature>
<dbReference type="NCBIfam" id="TIGR00445">
    <property type="entry name" value="mraY"/>
    <property type="match status" value="1"/>
</dbReference>
<comment type="cofactor">
    <cofactor evidence="7 9">
        <name>Mg(2+)</name>
        <dbReference type="ChEBI" id="CHEBI:18420"/>
    </cofactor>
</comment>
<name>A0A101XQC4_9BACL</name>
<evidence type="ECO:0000313" key="11">
    <source>
        <dbReference type="Proteomes" id="UP000053557"/>
    </source>
</evidence>
<dbReference type="InterPro" id="IPR018480">
    <property type="entry name" value="PNAcMuramoyl-5peptid_Trfase_CS"/>
</dbReference>
<dbReference type="HAMAP" id="MF_00038">
    <property type="entry name" value="MraY"/>
    <property type="match status" value="1"/>
</dbReference>
<dbReference type="PANTHER" id="PTHR22926:SF5">
    <property type="entry name" value="PHOSPHO-N-ACETYLMURAMOYL-PENTAPEPTIDE-TRANSFERASE HOMOLOG"/>
    <property type="match status" value="1"/>
</dbReference>
<keyword evidence="11" id="KW-1185">Reference proteome</keyword>
<dbReference type="CDD" id="cd06852">
    <property type="entry name" value="GT_MraY"/>
    <property type="match status" value="1"/>
</dbReference>
<evidence type="ECO:0000256" key="8">
    <source>
        <dbReference type="NCBIfam" id="TIGR00445"/>
    </source>
</evidence>
<keyword evidence="7" id="KW-0132">Cell division</keyword>